<protein>
    <submittedName>
        <fullName evidence="7">O-antigen ligase family protein</fullName>
    </submittedName>
</protein>
<keyword evidence="7" id="KW-0436">Ligase</keyword>
<feature type="transmembrane region" description="Helical" evidence="5">
    <location>
        <begin position="210"/>
        <end position="227"/>
    </location>
</feature>
<keyword evidence="8" id="KW-1185">Reference proteome</keyword>
<proteinExistence type="predicted"/>
<feature type="transmembrane region" description="Helical" evidence="5">
    <location>
        <begin position="58"/>
        <end position="78"/>
    </location>
</feature>
<dbReference type="GO" id="GO:0016874">
    <property type="term" value="F:ligase activity"/>
    <property type="evidence" value="ECO:0007669"/>
    <property type="project" value="UniProtKB-KW"/>
</dbReference>
<evidence type="ECO:0000256" key="2">
    <source>
        <dbReference type="ARBA" id="ARBA00022692"/>
    </source>
</evidence>
<evidence type="ECO:0000256" key="4">
    <source>
        <dbReference type="ARBA" id="ARBA00023136"/>
    </source>
</evidence>
<evidence type="ECO:0000256" key="3">
    <source>
        <dbReference type="ARBA" id="ARBA00022989"/>
    </source>
</evidence>
<dbReference type="Pfam" id="PF04932">
    <property type="entry name" value="Wzy_C"/>
    <property type="match status" value="1"/>
</dbReference>
<keyword evidence="4 5" id="KW-0472">Membrane</keyword>
<dbReference type="InterPro" id="IPR051533">
    <property type="entry name" value="WaaL-like"/>
</dbReference>
<dbReference type="RefSeq" id="WP_260572854.1">
    <property type="nucleotide sequence ID" value="NZ_CP104205.1"/>
</dbReference>
<dbReference type="PANTHER" id="PTHR37422:SF13">
    <property type="entry name" value="LIPOPOLYSACCHARIDE BIOSYNTHESIS PROTEIN PA4999-RELATED"/>
    <property type="match status" value="1"/>
</dbReference>
<comment type="subcellular location">
    <subcellularLocation>
        <location evidence="1">Membrane</location>
        <topology evidence="1">Multi-pass membrane protein</topology>
    </subcellularLocation>
</comment>
<feature type="transmembrane region" description="Helical" evidence="5">
    <location>
        <begin position="233"/>
        <end position="250"/>
    </location>
</feature>
<dbReference type="EMBL" id="CP104205">
    <property type="protein sequence ID" value="UWX55002.1"/>
    <property type="molecule type" value="Genomic_DNA"/>
</dbReference>
<dbReference type="InterPro" id="IPR007016">
    <property type="entry name" value="O-antigen_ligase-rel_domated"/>
</dbReference>
<feature type="domain" description="O-antigen ligase-related" evidence="6">
    <location>
        <begin position="217"/>
        <end position="377"/>
    </location>
</feature>
<feature type="transmembrane region" description="Helical" evidence="5">
    <location>
        <begin position="84"/>
        <end position="106"/>
    </location>
</feature>
<dbReference type="PANTHER" id="PTHR37422">
    <property type="entry name" value="TEICHURONIC ACID BIOSYNTHESIS PROTEIN TUAE"/>
    <property type="match status" value="1"/>
</dbReference>
<dbReference type="Proteomes" id="UP001059209">
    <property type="component" value="Chromosome"/>
</dbReference>
<feature type="transmembrane region" description="Helical" evidence="5">
    <location>
        <begin position="393"/>
        <end position="412"/>
    </location>
</feature>
<keyword evidence="2 5" id="KW-0812">Transmembrane</keyword>
<evidence type="ECO:0000259" key="6">
    <source>
        <dbReference type="Pfam" id="PF04932"/>
    </source>
</evidence>
<feature type="transmembrane region" description="Helical" evidence="5">
    <location>
        <begin position="257"/>
        <end position="276"/>
    </location>
</feature>
<gene>
    <name evidence="7" type="ORF">NYZ99_20220</name>
</gene>
<feature type="transmembrane region" description="Helical" evidence="5">
    <location>
        <begin position="185"/>
        <end position="203"/>
    </location>
</feature>
<feature type="transmembrane region" description="Helical" evidence="5">
    <location>
        <begin position="113"/>
        <end position="133"/>
    </location>
</feature>
<evidence type="ECO:0000256" key="5">
    <source>
        <dbReference type="SAM" id="Phobius"/>
    </source>
</evidence>
<reference evidence="7" key="1">
    <citation type="submission" date="2022-09" db="EMBL/GenBank/DDBJ databases">
        <title>Maribacter litopenaei sp. nov., isolated from the intestinal tract of the Pacific White Shrimp, Litopenaeus vannamei.</title>
        <authorList>
            <person name="Kim S.Y."/>
            <person name="Hwang C.Y."/>
        </authorList>
    </citation>
    <scope>NUCLEOTIDE SEQUENCE</scope>
    <source>
        <strain evidence="7">HL-LV01</strain>
    </source>
</reference>
<feature type="transmembrane region" description="Helical" evidence="5">
    <location>
        <begin position="418"/>
        <end position="436"/>
    </location>
</feature>
<keyword evidence="3 5" id="KW-1133">Transmembrane helix</keyword>
<evidence type="ECO:0000313" key="7">
    <source>
        <dbReference type="EMBL" id="UWX55002.1"/>
    </source>
</evidence>
<feature type="transmembrane region" description="Helical" evidence="5">
    <location>
        <begin position="360"/>
        <end position="381"/>
    </location>
</feature>
<evidence type="ECO:0000313" key="8">
    <source>
        <dbReference type="Proteomes" id="UP001059209"/>
    </source>
</evidence>
<name>A0ABY5Y7J4_9FLAO</name>
<accession>A0ABY5Y7J4</accession>
<sequence>MNLKHQLKWENLPFFLLLLLSFYPLMKPALASIGAILFLSTTIIIFRAEARLKFERIGIKSFATNCLFYVLLIISVFYSENLHVGFKALQSSVLIFFFPIAVFYFLPNITNRFIDYFSYGFILSNLIILFYFYNLFVEALTIDRFAHLTEKSFWEQLEKLNLYPYEFVLSKAEKHLTIQYESHKVYLALHFFVTILLAVRLLLKVNRVLIFRIILSLLILVFIAATIYTQSITTVFCLILFIIGFPLAFLRSKIKKIVYCTILLVTGALVLSSGILKTYENKNTTSIIKLFTSINGDLEEEVVDKRIYIYRCAVNLIKKNSFLGYGVGDVQQNLNNCYNENNYKVAEYKSIGSDINSHNYYLNLWLSAGLFCILTFLYLLYHNIKVSILQRNFIYTSFLLFFAISLMTENILVRMSGVFLFTIFNSLFYSSSNLNVKKKV</sequence>
<organism evidence="7 8">
    <name type="scientific">Maribacter litopenaei</name>
    <dbReference type="NCBI Taxonomy" id="2976127"/>
    <lineage>
        <taxon>Bacteria</taxon>
        <taxon>Pseudomonadati</taxon>
        <taxon>Bacteroidota</taxon>
        <taxon>Flavobacteriia</taxon>
        <taxon>Flavobacteriales</taxon>
        <taxon>Flavobacteriaceae</taxon>
        <taxon>Maribacter</taxon>
    </lineage>
</organism>
<evidence type="ECO:0000256" key="1">
    <source>
        <dbReference type="ARBA" id="ARBA00004141"/>
    </source>
</evidence>